<evidence type="ECO:0000256" key="3">
    <source>
        <dbReference type="ARBA" id="ARBA00004413"/>
    </source>
</evidence>
<feature type="compositionally biased region" description="Low complexity" evidence="18">
    <location>
        <begin position="990"/>
        <end position="1002"/>
    </location>
</feature>
<evidence type="ECO:0000256" key="14">
    <source>
        <dbReference type="ARBA" id="ARBA00023136"/>
    </source>
</evidence>
<feature type="region of interest" description="Disordered" evidence="18">
    <location>
        <begin position="942"/>
        <end position="1405"/>
    </location>
</feature>
<feature type="compositionally biased region" description="Basic and acidic residues" evidence="18">
    <location>
        <begin position="817"/>
        <end position="834"/>
    </location>
</feature>
<keyword evidence="12" id="KW-0967">Endosome</keyword>
<evidence type="ECO:0000256" key="13">
    <source>
        <dbReference type="ARBA" id="ARBA00023054"/>
    </source>
</evidence>
<dbReference type="InterPro" id="IPR011992">
    <property type="entry name" value="EF-hand-dom_pair"/>
</dbReference>
<dbReference type="PANTHER" id="PTHR11216">
    <property type="entry name" value="EH DOMAIN"/>
    <property type="match status" value="1"/>
</dbReference>
<evidence type="ECO:0000256" key="9">
    <source>
        <dbReference type="ARBA" id="ARBA00022490"/>
    </source>
</evidence>
<comment type="subunit">
    <text evidence="5">Component of the PAN1 actin cytoskeleton-regulatory complex.</text>
</comment>
<feature type="compositionally biased region" description="Low complexity" evidence="18">
    <location>
        <begin position="72"/>
        <end position="105"/>
    </location>
</feature>
<feature type="compositionally biased region" description="Low complexity" evidence="18">
    <location>
        <begin position="17"/>
        <end position="48"/>
    </location>
</feature>
<evidence type="ECO:0000313" key="23">
    <source>
        <dbReference type="Proteomes" id="UP001303373"/>
    </source>
</evidence>
<dbReference type="PROSITE" id="PS50031">
    <property type="entry name" value="EH"/>
    <property type="match status" value="2"/>
</dbReference>
<feature type="domain" description="WH2" evidence="21">
    <location>
        <begin position="1373"/>
        <end position="1390"/>
    </location>
</feature>
<keyword evidence="15" id="KW-0009">Actin-binding</keyword>
<organism evidence="22 23">
    <name type="scientific">Acrodontium crateriforme</name>
    <dbReference type="NCBI Taxonomy" id="150365"/>
    <lineage>
        <taxon>Eukaryota</taxon>
        <taxon>Fungi</taxon>
        <taxon>Dikarya</taxon>
        <taxon>Ascomycota</taxon>
        <taxon>Pezizomycotina</taxon>
        <taxon>Dothideomycetes</taxon>
        <taxon>Dothideomycetidae</taxon>
        <taxon>Mycosphaerellales</taxon>
        <taxon>Teratosphaeriaceae</taxon>
        <taxon>Acrodontium</taxon>
    </lineage>
</organism>
<dbReference type="PROSITE" id="PS50222">
    <property type="entry name" value="EF_HAND_2"/>
    <property type="match status" value="1"/>
</dbReference>
<dbReference type="GO" id="GO:0010008">
    <property type="term" value="C:endosome membrane"/>
    <property type="evidence" value="ECO:0007669"/>
    <property type="project" value="UniProtKB-SubCell"/>
</dbReference>
<evidence type="ECO:0000256" key="12">
    <source>
        <dbReference type="ARBA" id="ARBA00022753"/>
    </source>
</evidence>
<keyword evidence="16" id="KW-0206">Cytoskeleton</keyword>
<feature type="compositionally biased region" description="Polar residues" evidence="18">
    <location>
        <begin position="302"/>
        <end position="317"/>
    </location>
</feature>
<evidence type="ECO:0000256" key="11">
    <source>
        <dbReference type="ARBA" id="ARBA00022737"/>
    </source>
</evidence>
<feature type="compositionally biased region" description="Basic and acidic residues" evidence="18">
    <location>
        <begin position="781"/>
        <end position="804"/>
    </location>
</feature>
<feature type="compositionally biased region" description="Polar residues" evidence="18">
    <location>
        <begin position="1016"/>
        <end position="1033"/>
    </location>
</feature>
<evidence type="ECO:0000256" key="1">
    <source>
        <dbReference type="ARBA" id="ARBA00004125"/>
    </source>
</evidence>
<feature type="compositionally biased region" description="Basic and acidic residues" evidence="18">
    <location>
        <begin position="1132"/>
        <end position="1142"/>
    </location>
</feature>
<accession>A0AAQ3MA69</accession>
<dbReference type="InterPro" id="IPR000261">
    <property type="entry name" value="EH_dom"/>
</dbReference>
<dbReference type="GO" id="GO:0006897">
    <property type="term" value="P:endocytosis"/>
    <property type="evidence" value="ECO:0007669"/>
    <property type="project" value="UniProtKB-KW"/>
</dbReference>
<dbReference type="GO" id="GO:0003779">
    <property type="term" value="F:actin binding"/>
    <property type="evidence" value="ECO:0007669"/>
    <property type="project" value="UniProtKB-KW"/>
</dbReference>
<dbReference type="Proteomes" id="UP001303373">
    <property type="component" value="Chromosome 11"/>
</dbReference>
<keyword evidence="8" id="KW-1003">Cell membrane</keyword>
<keyword evidence="9" id="KW-0963">Cytoplasm</keyword>
<dbReference type="Gene3D" id="1.10.238.10">
    <property type="entry name" value="EF-hand"/>
    <property type="match status" value="2"/>
</dbReference>
<dbReference type="EMBL" id="CP138590">
    <property type="protein sequence ID" value="WPH03787.1"/>
    <property type="molecule type" value="Genomic_DNA"/>
</dbReference>
<dbReference type="PROSITE" id="PS51082">
    <property type="entry name" value="WH2"/>
    <property type="match status" value="1"/>
</dbReference>
<feature type="region of interest" description="Disordered" evidence="18">
    <location>
        <begin position="857"/>
        <end position="917"/>
    </location>
</feature>
<dbReference type="SMART" id="SM00027">
    <property type="entry name" value="EH"/>
    <property type="match status" value="2"/>
</dbReference>
<dbReference type="Pfam" id="PF02205">
    <property type="entry name" value="WH2"/>
    <property type="match status" value="1"/>
</dbReference>
<keyword evidence="14" id="KW-0472">Membrane</keyword>
<evidence type="ECO:0000256" key="16">
    <source>
        <dbReference type="ARBA" id="ARBA00023212"/>
    </source>
</evidence>
<evidence type="ECO:0000256" key="10">
    <source>
        <dbReference type="ARBA" id="ARBA00022583"/>
    </source>
</evidence>
<name>A0AAQ3MA69_9PEZI</name>
<feature type="compositionally biased region" description="Low complexity" evidence="18">
    <location>
        <begin position="596"/>
        <end position="608"/>
    </location>
</feature>
<feature type="compositionally biased region" description="Low complexity" evidence="18">
    <location>
        <begin position="1295"/>
        <end position="1309"/>
    </location>
</feature>
<evidence type="ECO:0000256" key="15">
    <source>
        <dbReference type="ARBA" id="ARBA00023203"/>
    </source>
</evidence>
<dbReference type="CDD" id="cd00052">
    <property type="entry name" value="EH"/>
    <property type="match status" value="2"/>
</dbReference>
<keyword evidence="13" id="KW-0175">Coiled coil</keyword>
<evidence type="ECO:0000256" key="4">
    <source>
        <dbReference type="ARBA" id="ARBA00009351"/>
    </source>
</evidence>
<dbReference type="GO" id="GO:0005509">
    <property type="term" value="F:calcium ion binding"/>
    <property type="evidence" value="ECO:0007669"/>
    <property type="project" value="InterPro"/>
</dbReference>
<feature type="compositionally biased region" description="Pro residues" evidence="18">
    <location>
        <begin position="1147"/>
        <end position="1159"/>
    </location>
</feature>
<feature type="domain" description="EH" evidence="19">
    <location>
        <begin position="424"/>
        <end position="513"/>
    </location>
</feature>
<dbReference type="FunFam" id="1.10.238.10:FF:000349">
    <property type="entry name" value="Actin cytoskeleton-regulatory complex protein PAN1"/>
    <property type="match status" value="1"/>
</dbReference>
<keyword evidence="10" id="KW-0254">Endocytosis</keyword>
<evidence type="ECO:0000313" key="22">
    <source>
        <dbReference type="EMBL" id="WPH03787.1"/>
    </source>
</evidence>
<dbReference type="Pfam" id="PF12763">
    <property type="entry name" value="EH"/>
    <property type="match status" value="2"/>
</dbReference>
<dbReference type="SMART" id="SM00246">
    <property type="entry name" value="WH2"/>
    <property type="match status" value="1"/>
</dbReference>
<evidence type="ECO:0000259" key="19">
    <source>
        <dbReference type="PROSITE" id="PS50031"/>
    </source>
</evidence>
<evidence type="ECO:0000256" key="17">
    <source>
        <dbReference type="ARBA" id="ARBA00025194"/>
    </source>
</evidence>
<feature type="compositionally biased region" description="Low complexity" evidence="18">
    <location>
        <begin position="124"/>
        <end position="153"/>
    </location>
</feature>
<keyword evidence="23" id="KW-1185">Reference proteome</keyword>
<feature type="region of interest" description="Disordered" evidence="18">
    <location>
        <begin position="557"/>
        <end position="612"/>
    </location>
</feature>
<dbReference type="GO" id="GO:0030479">
    <property type="term" value="C:actin cortical patch"/>
    <property type="evidence" value="ECO:0007669"/>
    <property type="project" value="UniProtKB-SubCell"/>
</dbReference>
<feature type="compositionally biased region" description="Basic and acidic residues" evidence="18">
    <location>
        <begin position="565"/>
        <end position="580"/>
    </location>
</feature>
<evidence type="ECO:0000256" key="7">
    <source>
        <dbReference type="ARBA" id="ARBA00020728"/>
    </source>
</evidence>
<dbReference type="InterPro" id="IPR003124">
    <property type="entry name" value="WH2_dom"/>
</dbReference>
<feature type="domain" description="EH" evidence="19">
    <location>
        <begin position="163"/>
        <end position="251"/>
    </location>
</feature>
<comment type="subcellular location">
    <subcellularLocation>
        <location evidence="3">Cell membrane</location>
        <topology evidence="3">Peripheral membrane protein</topology>
        <orientation evidence="3">Cytoplasmic side</orientation>
    </subcellularLocation>
    <subcellularLocation>
        <location evidence="2">Cytoplasm</location>
        <location evidence="2">Cytoskeleton</location>
        <location evidence="2">Actin patch</location>
    </subcellularLocation>
    <subcellularLocation>
        <location evidence="1">Endosome membrane</location>
        <topology evidence="1">Peripheral membrane protein</topology>
        <orientation evidence="1">Cytoplasmic side</orientation>
    </subcellularLocation>
</comment>
<feature type="compositionally biased region" description="Low complexity" evidence="18">
    <location>
        <begin position="881"/>
        <end position="917"/>
    </location>
</feature>
<dbReference type="GO" id="GO:0005886">
    <property type="term" value="C:plasma membrane"/>
    <property type="evidence" value="ECO:0007669"/>
    <property type="project" value="UniProtKB-SubCell"/>
</dbReference>
<evidence type="ECO:0000256" key="18">
    <source>
        <dbReference type="SAM" id="MobiDB-lite"/>
    </source>
</evidence>
<feature type="compositionally biased region" description="Polar residues" evidence="18">
    <location>
        <begin position="344"/>
        <end position="357"/>
    </location>
</feature>
<dbReference type="PANTHER" id="PTHR11216:SF173">
    <property type="entry name" value="ACTIN CYTOSKELETON-REGULATORY COMPLEX PROTEIN PAN1"/>
    <property type="match status" value="1"/>
</dbReference>
<feature type="compositionally biased region" description="Basic and acidic residues" evidence="18">
    <location>
        <begin position="957"/>
        <end position="985"/>
    </location>
</feature>
<keyword evidence="11" id="KW-0677">Repeat</keyword>
<protein>
    <recommendedName>
        <fullName evidence="6">Actin cytoskeleton-regulatory complex protein PAN1</fullName>
    </recommendedName>
    <alternativeName>
        <fullName evidence="7">Actin cytoskeleton-regulatory complex protein pan1</fullName>
    </alternativeName>
</protein>
<feature type="compositionally biased region" description="Polar residues" evidence="18">
    <location>
        <begin position="1172"/>
        <end position="1203"/>
    </location>
</feature>
<reference evidence="22 23" key="1">
    <citation type="submission" date="2023-11" db="EMBL/GenBank/DDBJ databases">
        <title>An acidophilic fungus is an integral part of prey digestion in a carnivorous sundew plant.</title>
        <authorList>
            <person name="Tsai I.J."/>
        </authorList>
    </citation>
    <scope>NUCLEOTIDE SEQUENCE [LARGE SCALE GENOMIC DNA]</scope>
    <source>
        <strain evidence="22">169a</strain>
    </source>
</reference>
<feature type="compositionally biased region" description="Polar residues" evidence="18">
    <location>
        <begin position="1215"/>
        <end position="1226"/>
    </location>
</feature>
<feature type="compositionally biased region" description="Pro residues" evidence="18">
    <location>
        <begin position="1356"/>
        <end position="1366"/>
    </location>
</feature>
<comment type="function">
    <text evidence="17">Component of the PAN1 actin cytoskeleton-regulatory complex required for the internalization of endosomes during actin-coupled endocytosis. The complex links the site of endocytosis to the cell membrane-associated actin cytoskeleton. Mediates uptake of external molecules and vacuolar degradation of plasma membrane proteins. Plays a role in the proper organization of the cell membrane-associated actin cytoskeleton and promotes its destabilization.</text>
</comment>
<evidence type="ECO:0000259" key="20">
    <source>
        <dbReference type="PROSITE" id="PS50222"/>
    </source>
</evidence>
<feature type="region of interest" description="Disordered" evidence="18">
    <location>
        <begin position="1"/>
        <end position="153"/>
    </location>
</feature>
<evidence type="ECO:0000256" key="2">
    <source>
        <dbReference type="ARBA" id="ARBA00004134"/>
    </source>
</evidence>
<feature type="compositionally biased region" description="Acidic residues" evidence="18">
    <location>
        <begin position="1118"/>
        <end position="1128"/>
    </location>
</feature>
<feature type="domain" description="EF-hand" evidence="20">
    <location>
        <begin position="457"/>
        <end position="492"/>
    </location>
</feature>
<evidence type="ECO:0000256" key="8">
    <source>
        <dbReference type="ARBA" id="ARBA00022475"/>
    </source>
</evidence>
<dbReference type="InterPro" id="IPR002048">
    <property type="entry name" value="EF_hand_dom"/>
</dbReference>
<feature type="compositionally biased region" description="Low complexity" evidence="18">
    <location>
        <begin position="271"/>
        <end position="301"/>
    </location>
</feature>
<proteinExistence type="inferred from homology"/>
<feature type="compositionally biased region" description="Pro residues" evidence="18">
    <location>
        <begin position="1310"/>
        <end position="1349"/>
    </location>
</feature>
<sequence>MYSASNSYLGGGNSQRQPQPAYGQQQQQQYGAPQQLQQFGQAPLQQQYTGYPAGGLRPQATGYPAGGQLSAFQQQPQPTGYQQPPLPQQPQQTGFQATGFQTGHQNVAPPMPPVQQPQPTGMTSSDMANSFRSSSSSKPAPSSAPSSGSKIPSQRLSFITAQDQSKFEQLFKSATGGDQALSGDKARDLLLRSKIDGNSLARIWELSDTTKSGQLLFPEFALAMYLCNVKLTGKEIPTSLPERVRNEVSSMVDIISFGVVDDQPPPPPASNAPNFNEPPKIQQPQAQSASNQQLLSQLTAQPTGYQMPQPTGFQQPMATGFQGGMPQATGYTGPRPPMPPMPTGFNTTQGLSPQQTGYPMAAPLNAQPTGRPGQWGLVNAPASGLPNLQALQQQMMPQQGRESGFSAQGLRGNATVPWAVTKDEKKIYDDMFKAWDGFGKGYVTGNQAIEIFSQSGLEKPDLERIWTLSDPHNKGRLNLDEFAVAMHLIYRRLNGYPVPNQLPAELIPPSTRHLNDSIGTMKNLLSQDAQERKSTGAFLQPQKTGVSYLKSHSFRANGSPGAAAGRKDATVFKNNDDEGGYRSSARRRIGRDADARSPSPATSEPSSTDEMSIEQLKKSIREKQILLDAMDFEDEGKIDEEDALDRKDRKESEDLFRRIRRIQDDIDSHPNSAFKTGDSDAERRSLHRQLQSLQDRLPELASHVRRCERAIADAQMELFRLKDARAHPSSAAPIIGTGPGGAVTESDRLKARAKAMMQQRSAALQGKKVVTGDDGTAAAARQEEENKRITREREDNESMVKDVEESVTEYSKSLELSLKEGSESASDEHERRRWQDGLGVEDEVKDFIFDLQRSSRAAKIRNEEKSHSQPRSQSSFEDSSRMSTSVSTSRTESPSSSRTPATSTPQTSGGSSYSSYKTAEERAAFIKQQAEQRMAERLAALGLKAPLSKGGETAGQRAERERKERDERLRQAEEEDARREKERQARLQGESIAPPTASPASKSKPEPPAPRKNRGDSITSNDAAQSQVKQMESQIEDMEDEEARQARDLQKQREETEASLRALEEQVKAGKLKKSEEKKRREAAKKEAAEKENRLAAQRAEIEAAKERERQLRAQLENMDDSSDDDDIPTPTERKELPDKAATEPSAPVPPITSAPPVPEIKSPDEDGAPASSVSSVLNPPENSKNPFFKSMGQQQSNGTSPEVKNKDTNPFHRLTQQEVATQQQALPDPGIGFNPARKARSPVDEDDWSAVGSSDEESSDEEDNKPQGGSAKQLASILFGTMAPPRPLSAMNTGSPAASPAPASTFVSSPPPPPPMPPTGGAPAAPPPPPPMPPTGAAPPPPPMPPGAFPSDGAAPPPPPMPSAPAPNALPDRSGLLGDIQAGFKLKKTETKDRSQASTAGRVL</sequence>
<evidence type="ECO:0000256" key="6">
    <source>
        <dbReference type="ARBA" id="ARBA00015110"/>
    </source>
</evidence>
<gene>
    <name evidence="22" type="ORF">R9X50_00667000</name>
</gene>
<dbReference type="GO" id="GO:0016197">
    <property type="term" value="P:endosomal transport"/>
    <property type="evidence" value="ECO:0007669"/>
    <property type="project" value="TreeGrafter"/>
</dbReference>
<evidence type="ECO:0000259" key="21">
    <source>
        <dbReference type="PROSITE" id="PS51082"/>
    </source>
</evidence>
<feature type="region of interest" description="Disordered" evidence="18">
    <location>
        <begin position="762"/>
        <end position="834"/>
    </location>
</feature>
<evidence type="ECO:0000256" key="5">
    <source>
        <dbReference type="ARBA" id="ARBA00011159"/>
    </source>
</evidence>
<comment type="similarity">
    <text evidence="4">Belongs to the PAN1 family.</text>
</comment>
<feature type="compositionally biased region" description="Acidic residues" evidence="18">
    <location>
        <begin position="1245"/>
        <end position="1264"/>
    </location>
</feature>
<feature type="compositionally biased region" description="Basic and acidic residues" evidence="18">
    <location>
        <begin position="1043"/>
        <end position="1112"/>
    </location>
</feature>
<feature type="region of interest" description="Disordered" evidence="18">
    <location>
        <begin position="258"/>
        <end position="381"/>
    </location>
</feature>
<dbReference type="SUPFAM" id="SSF47473">
    <property type="entry name" value="EF-hand"/>
    <property type="match status" value="2"/>
</dbReference>